<evidence type="ECO:0000256" key="2">
    <source>
        <dbReference type="SAM" id="Phobius"/>
    </source>
</evidence>
<dbReference type="PROSITE" id="PS50943">
    <property type="entry name" value="HTH_CROC1"/>
    <property type="match status" value="1"/>
</dbReference>
<dbReference type="RefSeq" id="WP_010021135.1">
    <property type="nucleotide sequence ID" value="NZ_PUFN01000022.1"/>
</dbReference>
<dbReference type="STRING" id="1612.ABB44_05320"/>
<keyword evidence="1" id="KW-0238">DNA-binding</keyword>
<dbReference type="OrthoDB" id="9805856at2"/>
<keyword evidence="2" id="KW-0472">Membrane</keyword>
<dbReference type="InterPro" id="IPR010982">
    <property type="entry name" value="Lambda_DNA-bd_dom_sf"/>
</dbReference>
<feature type="domain" description="HTH cro/C1-type" evidence="3">
    <location>
        <begin position="7"/>
        <end position="61"/>
    </location>
</feature>
<dbReference type="AlphaFoldDB" id="A0A4V3A2W7"/>
<dbReference type="PANTHER" id="PTHR46558">
    <property type="entry name" value="TRACRIPTIONAL REGULATORY PROTEIN-RELATED-RELATED"/>
    <property type="match status" value="1"/>
</dbReference>
<dbReference type="SUPFAM" id="SSF47413">
    <property type="entry name" value="lambda repressor-like DNA-binding domains"/>
    <property type="match status" value="1"/>
</dbReference>
<dbReference type="PANTHER" id="PTHR46558:SF15">
    <property type="entry name" value="HELIX-TURN-HELIX DOMAIN PROTEIN"/>
    <property type="match status" value="1"/>
</dbReference>
<dbReference type="InterPro" id="IPR001387">
    <property type="entry name" value="Cro/C1-type_HTH"/>
</dbReference>
<organism evidence="4 5">
    <name type="scientific">Companilactobacillus farciminis</name>
    <dbReference type="NCBI Taxonomy" id="1612"/>
    <lineage>
        <taxon>Bacteria</taxon>
        <taxon>Bacillati</taxon>
        <taxon>Bacillota</taxon>
        <taxon>Bacilli</taxon>
        <taxon>Lactobacillales</taxon>
        <taxon>Lactobacillaceae</taxon>
        <taxon>Companilactobacillus</taxon>
    </lineage>
</organism>
<evidence type="ECO:0000313" key="5">
    <source>
        <dbReference type="Proteomes" id="UP000295257"/>
    </source>
</evidence>
<keyword evidence="2" id="KW-1133">Transmembrane helix</keyword>
<dbReference type="EMBL" id="PUFN01000022">
    <property type="protein sequence ID" value="TDG71306.1"/>
    <property type="molecule type" value="Genomic_DNA"/>
</dbReference>
<name>A0A4V3A2W7_9LACO</name>
<evidence type="ECO:0000313" key="4">
    <source>
        <dbReference type="EMBL" id="TDG71306.1"/>
    </source>
</evidence>
<dbReference type="GO" id="GO:0003677">
    <property type="term" value="F:DNA binding"/>
    <property type="evidence" value="ECO:0007669"/>
    <property type="project" value="UniProtKB-KW"/>
</dbReference>
<protein>
    <recommendedName>
        <fullName evidence="3">HTH cro/C1-type domain-containing protein</fullName>
    </recommendedName>
</protein>
<feature type="transmembrane region" description="Helical" evidence="2">
    <location>
        <begin position="86"/>
        <end position="104"/>
    </location>
</feature>
<dbReference type="Pfam" id="PF01381">
    <property type="entry name" value="HTH_3"/>
    <property type="match status" value="1"/>
</dbReference>
<feature type="transmembrane region" description="Helical" evidence="2">
    <location>
        <begin position="144"/>
        <end position="166"/>
    </location>
</feature>
<sequence length="170" mass="18949">MKIGLQLQQQRIRHNMSQNDLAEKLNISRQSISKWENGGSLPSFNNVVAISDLFDISLDELIRGDEELMDKFKDDGKIRLNHVETIIFGGIGLGIVLLILLGLFKMPSDIVKAWILVIAFAGKLGVLMNLEWRYVNRSLTKKAVFGGVIVMAMTVTDSLLSMWIGFTAGL</sequence>
<proteinExistence type="predicted"/>
<dbReference type="CDD" id="cd00093">
    <property type="entry name" value="HTH_XRE"/>
    <property type="match status" value="1"/>
</dbReference>
<accession>A0A4V3A2W7</accession>
<keyword evidence="5" id="KW-1185">Reference proteome</keyword>
<dbReference type="SMART" id="SM00530">
    <property type="entry name" value="HTH_XRE"/>
    <property type="match status" value="1"/>
</dbReference>
<gene>
    <name evidence="4" type="ORF">C5L30_000812</name>
</gene>
<comment type="caution">
    <text evidence="4">The sequence shown here is derived from an EMBL/GenBank/DDBJ whole genome shotgun (WGS) entry which is preliminary data.</text>
</comment>
<reference evidence="4 5" key="1">
    <citation type="journal article" date="2019" name="Appl. Microbiol. Biotechnol.">
        <title>Uncovering carbohydrate metabolism through a genotype-phenotype association study of 56 lactic acid bacteria genomes.</title>
        <authorList>
            <person name="Buron-Moles G."/>
            <person name="Chailyan A."/>
            <person name="Dolejs I."/>
            <person name="Forster J."/>
            <person name="Miks M.H."/>
        </authorList>
    </citation>
    <scope>NUCLEOTIDE SEQUENCE [LARGE SCALE GENOMIC DNA]</scope>
    <source>
        <strain evidence="4 5">ATCC 29644</strain>
    </source>
</reference>
<evidence type="ECO:0000259" key="3">
    <source>
        <dbReference type="PROSITE" id="PS50943"/>
    </source>
</evidence>
<dbReference type="Gene3D" id="1.10.260.40">
    <property type="entry name" value="lambda repressor-like DNA-binding domains"/>
    <property type="match status" value="1"/>
</dbReference>
<dbReference type="Proteomes" id="UP000295257">
    <property type="component" value="Unassembled WGS sequence"/>
</dbReference>
<evidence type="ECO:0000256" key="1">
    <source>
        <dbReference type="ARBA" id="ARBA00023125"/>
    </source>
</evidence>
<keyword evidence="2" id="KW-0812">Transmembrane</keyword>
<feature type="transmembrane region" description="Helical" evidence="2">
    <location>
        <begin position="110"/>
        <end position="132"/>
    </location>
</feature>